<dbReference type="OrthoDB" id="5174072at2"/>
<dbReference type="EMBL" id="SDPQ02000002">
    <property type="protein sequence ID" value="KAA1397636.1"/>
    <property type="molecule type" value="Genomic_DNA"/>
</dbReference>
<reference evidence="1" key="1">
    <citation type="submission" date="2019-09" db="EMBL/GenBank/DDBJ databases">
        <authorList>
            <person name="Li J."/>
        </authorList>
    </citation>
    <scope>NUCLEOTIDE SEQUENCE [LARGE SCALE GENOMIC DNA]</scope>
    <source>
        <strain evidence="1">JCM 14732</strain>
    </source>
</reference>
<organism evidence="1 2">
    <name type="scientific">Aeromicrobium ginsengisoli</name>
    <dbReference type="NCBI Taxonomy" id="363867"/>
    <lineage>
        <taxon>Bacteria</taxon>
        <taxon>Bacillati</taxon>
        <taxon>Actinomycetota</taxon>
        <taxon>Actinomycetes</taxon>
        <taxon>Propionibacteriales</taxon>
        <taxon>Nocardioidaceae</taxon>
        <taxon>Aeromicrobium</taxon>
    </lineage>
</organism>
<name>A0A5M4FET5_9ACTN</name>
<evidence type="ECO:0000313" key="2">
    <source>
        <dbReference type="Proteomes" id="UP000380867"/>
    </source>
</evidence>
<dbReference type="AlphaFoldDB" id="A0A5M4FET5"/>
<dbReference type="Proteomes" id="UP000380867">
    <property type="component" value="Unassembled WGS sequence"/>
</dbReference>
<sequence>MPKIRVEELWVGACVSEALPGVQVVQHDDGSRPSMYDLDLLRDGEPFAAMEVTAAADAESIELWNLVNGSGDRWVDSSLLGGWMITVDPKSRANRLKNELPGILRKIEANVEGPERHAAIESLTALGVVSANQSDTNFPGSIYVTLQRHPERMGGPVPLNGNGLVNWLNRWIREPGQQHNLEKLRVALLGERHLFVLLPGFTTAPFDASDVLMRENGPLPEVAPALPEGLSDVWLMSTWSTGDLFHFGVDGWSRSEKVFNVQSE</sequence>
<keyword evidence="2" id="KW-1185">Reference proteome</keyword>
<protein>
    <submittedName>
        <fullName evidence="1">Uncharacterized protein</fullName>
    </submittedName>
</protein>
<gene>
    <name evidence="1" type="ORF">ESP70_009770</name>
</gene>
<accession>A0A5M4FET5</accession>
<dbReference type="RefSeq" id="WP_149689084.1">
    <property type="nucleotide sequence ID" value="NZ_SDPQ02000002.1"/>
</dbReference>
<comment type="caution">
    <text evidence="1">The sequence shown here is derived from an EMBL/GenBank/DDBJ whole genome shotgun (WGS) entry which is preliminary data.</text>
</comment>
<proteinExistence type="predicted"/>
<evidence type="ECO:0000313" key="1">
    <source>
        <dbReference type="EMBL" id="KAA1397636.1"/>
    </source>
</evidence>